<reference evidence="3" key="1">
    <citation type="submission" date="2017-11" db="EMBL/GenBank/DDBJ databases">
        <authorList>
            <person name="Kuznetsova I."/>
            <person name="Sazanova A."/>
            <person name="Chirak E."/>
            <person name="Safronova V."/>
            <person name="Willems A."/>
        </authorList>
    </citation>
    <scope>NUCLEOTIDE SEQUENCE [LARGE SCALE GENOMIC DNA]</scope>
    <source>
        <strain evidence="3">CCBAU 03422</strain>
    </source>
</reference>
<evidence type="ECO:0000256" key="1">
    <source>
        <dbReference type="SAM" id="MobiDB-lite"/>
    </source>
</evidence>
<accession>A0A2P7AQJ4</accession>
<protein>
    <submittedName>
        <fullName evidence="2">Uncharacterized protein</fullName>
    </submittedName>
</protein>
<proteinExistence type="predicted"/>
<dbReference type="Proteomes" id="UP000241764">
    <property type="component" value="Unassembled WGS sequence"/>
</dbReference>
<gene>
    <name evidence="2" type="ORF">CU103_29250</name>
</gene>
<feature type="region of interest" description="Disordered" evidence="1">
    <location>
        <begin position="82"/>
        <end position="107"/>
    </location>
</feature>
<evidence type="ECO:0000313" key="3">
    <source>
        <dbReference type="Proteomes" id="UP000241764"/>
    </source>
</evidence>
<keyword evidence="3" id="KW-1185">Reference proteome</keyword>
<dbReference type="EMBL" id="PGGM01000021">
    <property type="protein sequence ID" value="PSH56495.1"/>
    <property type="molecule type" value="Genomic_DNA"/>
</dbReference>
<organism evidence="2 3">
    <name type="scientific">Phyllobacterium sophorae</name>
    <dbReference type="NCBI Taxonomy" id="1520277"/>
    <lineage>
        <taxon>Bacteria</taxon>
        <taxon>Pseudomonadati</taxon>
        <taxon>Pseudomonadota</taxon>
        <taxon>Alphaproteobacteria</taxon>
        <taxon>Hyphomicrobiales</taxon>
        <taxon>Phyllobacteriaceae</taxon>
        <taxon>Phyllobacterium</taxon>
    </lineage>
</organism>
<sequence length="128" mass="14029">MIGTTGFILKRRNGLSGNGDATENLFPDSGAEIRLMRPIEFHGWLDRAGFEVLAVAEDDAETNLDGQRLWVVLGGAIRSQDEAFAERFPPPGGKKDRPQSPKSGNRCRDVLFEAVASRTCEQLNSGRP</sequence>
<dbReference type="RefSeq" id="WP_106667556.1">
    <property type="nucleotide sequence ID" value="NZ_PGGM01000021.1"/>
</dbReference>
<dbReference type="AlphaFoldDB" id="A0A2P7AQJ4"/>
<evidence type="ECO:0000313" key="2">
    <source>
        <dbReference type="EMBL" id="PSH56495.1"/>
    </source>
</evidence>
<comment type="caution">
    <text evidence="2">The sequence shown here is derived from an EMBL/GenBank/DDBJ whole genome shotgun (WGS) entry which is preliminary data.</text>
</comment>
<name>A0A2P7AQJ4_9HYPH</name>